<dbReference type="SMART" id="SM00856">
    <property type="entry name" value="PMEI"/>
    <property type="match status" value="1"/>
</dbReference>
<sequence length="200" mass="22755">MIITLHLKLLLLFIFLLFLTNTSQLVFAKEQYNVSEACRITRYPDLCISSLAPFSLSEGRSLSKWARLGVSVTISEVKSVQTYLTRLKRQGHFKRRNKVALSDCIETFQYALDELHRSLSVLRRLSKSTFSTQMEDLNTWLSAALSDEDTCLDGFESNKERKIKLMRNQVLKAYYITSNALAFVNKLATTGLGSISDLDP</sequence>
<comment type="similarity">
    <text evidence="7">Belongs to the PMEI family.</text>
</comment>
<dbReference type="PANTHER" id="PTHR31080">
    <property type="entry name" value="PECTINESTERASE INHIBITOR-LIKE"/>
    <property type="match status" value="1"/>
</dbReference>
<evidence type="ECO:0000256" key="1">
    <source>
        <dbReference type="ARBA" id="ARBA00006027"/>
    </source>
</evidence>
<dbReference type="PANTHER" id="PTHR31080:SF158">
    <property type="entry name" value="PLANT INVERTASE_PECTIN METHYLESTERASE INHIBITOR SUPERFAMILY PROTEIN"/>
    <property type="match status" value="1"/>
</dbReference>
<dbReference type="GO" id="GO:0004857">
    <property type="term" value="F:enzyme inhibitor activity"/>
    <property type="evidence" value="ECO:0007669"/>
    <property type="project" value="InterPro"/>
</dbReference>
<keyword evidence="6" id="KW-0325">Glycoprotein</keyword>
<evidence type="ECO:0000256" key="3">
    <source>
        <dbReference type="ARBA" id="ARBA00013229"/>
    </source>
</evidence>
<organism evidence="9 10">
    <name type="scientific">Lupinus albus</name>
    <name type="common">White lupine</name>
    <name type="synonym">Lupinus termis</name>
    <dbReference type="NCBI Taxonomy" id="3870"/>
    <lineage>
        <taxon>Eukaryota</taxon>
        <taxon>Viridiplantae</taxon>
        <taxon>Streptophyta</taxon>
        <taxon>Embryophyta</taxon>
        <taxon>Tracheophyta</taxon>
        <taxon>Spermatophyta</taxon>
        <taxon>Magnoliopsida</taxon>
        <taxon>eudicotyledons</taxon>
        <taxon>Gunneridae</taxon>
        <taxon>Pentapetalae</taxon>
        <taxon>rosids</taxon>
        <taxon>fabids</taxon>
        <taxon>Fabales</taxon>
        <taxon>Fabaceae</taxon>
        <taxon>Papilionoideae</taxon>
        <taxon>50 kb inversion clade</taxon>
        <taxon>genistoids sensu lato</taxon>
        <taxon>core genistoids</taxon>
        <taxon>Genisteae</taxon>
        <taxon>Lupinus</taxon>
    </lineage>
</organism>
<evidence type="ECO:0000256" key="7">
    <source>
        <dbReference type="ARBA" id="ARBA00038471"/>
    </source>
</evidence>
<name>A0A6A4QB99_LUPAL</name>
<proteinExistence type="inferred from homology"/>
<keyword evidence="10" id="KW-1185">Reference proteome</keyword>
<dbReference type="AlphaFoldDB" id="A0A6A4QB99"/>
<evidence type="ECO:0000256" key="2">
    <source>
        <dbReference type="ARBA" id="ARBA00007786"/>
    </source>
</evidence>
<dbReference type="InterPro" id="IPR006501">
    <property type="entry name" value="Pectinesterase_inhib_dom"/>
</dbReference>
<evidence type="ECO:0000259" key="8">
    <source>
        <dbReference type="SMART" id="SM00856"/>
    </source>
</evidence>
<reference evidence="10" key="1">
    <citation type="journal article" date="2020" name="Nat. Commun.">
        <title>Genome sequence of the cluster root forming white lupin.</title>
        <authorList>
            <person name="Hufnagel B."/>
            <person name="Marques A."/>
            <person name="Soriano A."/>
            <person name="Marques L."/>
            <person name="Divol F."/>
            <person name="Doumas P."/>
            <person name="Sallet E."/>
            <person name="Mancinotti D."/>
            <person name="Carrere S."/>
            <person name="Marande W."/>
            <person name="Arribat S."/>
            <person name="Keller J."/>
            <person name="Huneau C."/>
            <person name="Blein T."/>
            <person name="Aime D."/>
            <person name="Laguerre M."/>
            <person name="Taylor J."/>
            <person name="Schubert V."/>
            <person name="Nelson M."/>
            <person name="Geu-Flores F."/>
            <person name="Crespi M."/>
            <person name="Gallardo-Guerrero K."/>
            <person name="Delaux P.-M."/>
            <person name="Salse J."/>
            <person name="Berges H."/>
            <person name="Guyot R."/>
            <person name="Gouzy J."/>
            <person name="Peret B."/>
        </authorList>
    </citation>
    <scope>NUCLEOTIDE SEQUENCE [LARGE SCALE GENOMIC DNA]</scope>
    <source>
        <strain evidence="10">cv. Amiga</strain>
    </source>
</reference>
<dbReference type="SUPFAM" id="SSF101148">
    <property type="entry name" value="Plant invertase/pectin methylesterase inhibitor"/>
    <property type="match status" value="1"/>
</dbReference>
<dbReference type="NCBIfam" id="TIGR01614">
    <property type="entry name" value="PME_inhib"/>
    <property type="match status" value="1"/>
</dbReference>
<evidence type="ECO:0000256" key="4">
    <source>
        <dbReference type="ARBA" id="ARBA00022729"/>
    </source>
</evidence>
<dbReference type="Proteomes" id="UP000447434">
    <property type="component" value="Chromosome 6"/>
</dbReference>
<dbReference type="EMBL" id="WOCE01000006">
    <property type="protein sequence ID" value="KAE9611535.1"/>
    <property type="molecule type" value="Genomic_DNA"/>
</dbReference>
<keyword evidence="4" id="KW-0732">Signal</keyword>
<dbReference type="Gene3D" id="1.20.140.40">
    <property type="entry name" value="Invertase/pectin methylesterase inhibitor family protein"/>
    <property type="match status" value="1"/>
</dbReference>
<evidence type="ECO:0000256" key="6">
    <source>
        <dbReference type="ARBA" id="ARBA00023180"/>
    </source>
</evidence>
<protein>
    <recommendedName>
        <fullName evidence="3">pectinesterase</fullName>
        <ecNumber evidence="3">3.1.1.11</ecNumber>
    </recommendedName>
</protein>
<dbReference type="InterPro" id="IPR051955">
    <property type="entry name" value="PME_Inhibitor"/>
</dbReference>
<comment type="similarity">
    <text evidence="1">In the N-terminal section; belongs to the PMEI family.</text>
</comment>
<evidence type="ECO:0000313" key="9">
    <source>
        <dbReference type="EMBL" id="KAE9611535.1"/>
    </source>
</evidence>
<accession>A0A6A4QB99</accession>
<dbReference type="OrthoDB" id="1430376at2759"/>
<dbReference type="GO" id="GO:0030599">
    <property type="term" value="F:pectinesterase activity"/>
    <property type="evidence" value="ECO:0007669"/>
    <property type="project" value="UniProtKB-EC"/>
</dbReference>
<dbReference type="FunFam" id="1.20.140.40:FF:000010">
    <property type="entry name" value="Pectinesterase"/>
    <property type="match status" value="1"/>
</dbReference>
<gene>
    <name evidence="9" type="ORF">Lalb_Chr06g0163521</name>
</gene>
<evidence type="ECO:0000256" key="5">
    <source>
        <dbReference type="ARBA" id="ARBA00023157"/>
    </source>
</evidence>
<dbReference type="CDD" id="cd15798">
    <property type="entry name" value="PMEI-like_3"/>
    <property type="match status" value="1"/>
</dbReference>
<comment type="caution">
    <text evidence="9">The sequence shown here is derived from an EMBL/GenBank/DDBJ whole genome shotgun (WGS) entry which is preliminary data.</text>
</comment>
<dbReference type="InterPro" id="IPR035513">
    <property type="entry name" value="Invertase/methylesterase_inhib"/>
</dbReference>
<dbReference type="EC" id="3.1.1.11" evidence="3"/>
<dbReference type="Pfam" id="PF04043">
    <property type="entry name" value="PMEI"/>
    <property type="match status" value="1"/>
</dbReference>
<feature type="domain" description="Pectinesterase inhibitor" evidence="8">
    <location>
        <begin position="29"/>
        <end position="183"/>
    </location>
</feature>
<evidence type="ECO:0000313" key="10">
    <source>
        <dbReference type="Proteomes" id="UP000447434"/>
    </source>
</evidence>
<keyword evidence="5" id="KW-1015">Disulfide bond</keyword>
<comment type="similarity">
    <text evidence="2">In the C-terminal section; belongs to the pectinesterase family.</text>
</comment>